<proteinExistence type="predicted"/>
<gene>
    <name evidence="2" type="ORF">C5Y96_14995</name>
</gene>
<sequence length="453" mass="50341">MNKFALPALLLAVLVLGGAILLASRGCAPAVPAVPVVECLPKYDKQCEEILALHQQSDWQQAVERWTQLTGNQELCPRQAAVVSFNLEYAQKQLQETASTQTKWERTKEDDRGKPDSEASQGDFIKFYPAGRQLKSTAFFDTTGSGTNKKWVLRGRGHFIYRHQVTAISEVTANNGSRLEVLISFPEVTQLEVVSEHELELIQPESPIIQLVLSQADTFGQQFPQYLIARRIAEIVNTVDPGLHWTLTNGIKLLGNPLKVDDDVEMLARIERLSGHKFKVTYVRDLGIIGIDLIEGDPLPLGDFENLAYNSSLLMDYYLFPSQDKGAGEEWEVDASEVSGMLGIHFDASVSGKLNLAKVADTVTDTSDAMQMRITGGKVHVESEQNGRRITTTLTPGEDCSISYSQDELFVKSARGSWNASLTDFSDNHLLIGTENIRDLKVTSYYEAERIDE</sequence>
<protein>
    <submittedName>
        <fullName evidence="2">Uncharacterized protein</fullName>
    </submittedName>
</protein>
<evidence type="ECO:0000256" key="1">
    <source>
        <dbReference type="SAM" id="MobiDB-lite"/>
    </source>
</evidence>
<accession>A0A2S8FF10</accession>
<dbReference type="RefSeq" id="WP_105354839.1">
    <property type="nucleotide sequence ID" value="NZ_PUIA01000038.1"/>
</dbReference>
<organism evidence="2 3">
    <name type="scientific">Blastopirellula marina</name>
    <dbReference type="NCBI Taxonomy" id="124"/>
    <lineage>
        <taxon>Bacteria</taxon>
        <taxon>Pseudomonadati</taxon>
        <taxon>Planctomycetota</taxon>
        <taxon>Planctomycetia</taxon>
        <taxon>Pirellulales</taxon>
        <taxon>Pirellulaceae</taxon>
        <taxon>Blastopirellula</taxon>
    </lineage>
</organism>
<dbReference type="AlphaFoldDB" id="A0A2S8FF10"/>
<feature type="compositionally biased region" description="Basic and acidic residues" evidence="1">
    <location>
        <begin position="103"/>
        <end position="117"/>
    </location>
</feature>
<comment type="caution">
    <text evidence="2">The sequence shown here is derived from an EMBL/GenBank/DDBJ whole genome shotgun (WGS) entry which is preliminary data.</text>
</comment>
<evidence type="ECO:0000313" key="2">
    <source>
        <dbReference type="EMBL" id="PQO30763.1"/>
    </source>
</evidence>
<reference evidence="2 3" key="1">
    <citation type="submission" date="2018-02" db="EMBL/GenBank/DDBJ databases">
        <title>Comparative genomes isolates from brazilian mangrove.</title>
        <authorList>
            <person name="Araujo J.E."/>
            <person name="Taketani R.G."/>
            <person name="Silva M.C.P."/>
            <person name="Loureco M.V."/>
            <person name="Andreote F.D."/>
        </authorList>
    </citation>
    <scope>NUCLEOTIDE SEQUENCE [LARGE SCALE GENOMIC DNA]</scope>
    <source>
        <strain evidence="2 3">HEX-2 MGV</strain>
    </source>
</reference>
<dbReference type="EMBL" id="PUIA01000038">
    <property type="protein sequence ID" value="PQO30763.1"/>
    <property type="molecule type" value="Genomic_DNA"/>
</dbReference>
<feature type="region of interest" description="Disordered" evidence="1">
    <location>
        <begin position="98"/>
        <end position="122"/>
    </location>
</feature>
<evidence type="ECO:0000313" key="3">
    <source>
        <dbReference type="Proteomes" id="UP000240009"/>
    </source>
</evidence>
<dbReference type="Proteomes" id="UP000240009">
    <property type="component" value="Unassembled WGS sequence"/>
</dbReference>
<name>A0A2S8FF10_9BACT</name>